<dbReference type="RefSeq" id="WP_013030750.1">
    <property type="nucleotide sequence ID" value="NC_013959.1"/>
</dbReference>
<evidence type="ECO:0000313" key="3">
    <source>
        <dbReference type="EMBL" id="ADE12852.1"/>
    </source>
</evidence>
<gene>
    <name evidence="3" type="ordered locus">Slit_2627</name>
</gene>
<dbReference type="Proteomes" id="UP000001625">
    <property type="component" value="Chromosome"/>
</dbReference>
<dbReference type="STRING" id="580332.Slit_2627"/>
<keyword evidence="1" id="KW-1133">Transmembrane helix</keyword>
<dbReference type="CDD" id="cd10917">
    <property type="entry name" value="CE4_NodB_like_6s_7s"/>
    <property type="match status" value="1"/>
</dbReference>
<dbReference type="eggNOG" id="COG0726">
    <property type="taxonomic scope" value="Bacteria"/>
</dbReference>
<dbReference type="GO" id="GO:0005975">
    <property type="term" value="P:carbohydrate metabolic process"/>
    <property type="evidence" value="ECO:0007669"/>
    <property type="project" value="InterPro"/>
</dbReference>
<dbReference type="InterPro" id="IPR050248">
    <property type="entry name" value="Polysacc_deacetylase_ArnD"/>
</dbReference>
<dbReference type="AlphaFoldDB" id="D5CNT1"/>
<dbReference type="PANTHER" id="PTHR10587">
    <property type="entry name" value="GLYCOSYL TRANSFERASE-RELATED"/>
    <property type="match status" value="1"/>
</dbReference>
<evidence type="ECO:0000259" key="2">
    <source>
        <dbReference type="PROSITE" id="PS51677"/>
    </source>
</evidence>
<dbReference type="InterPro" id="IPR011330">
    <property type="entry name" value="Glyco_hydro/deAcase_b/a-brl"/>
</dbReference>
<dbReference type="PANTHER" id="PTHR10587:SF137">
    <property type="entry name" value="4-DEOXY-4-FORMAMIDO-L-ARABINOSE-PHOSPHOUNDECAPRENOL DEFORMYLASE ARND-RELATED"/>
    <property type="match status" value="1"/>
</dbReference>
<organism evidence="3 4">
    <name type="scientific">Sideroxydans lithotrophicus (strain ES-1)</name>
    <dbReference type="NCBI Taxonomy" id="580332"/>
    <lineage>
        <taxon>Bacteria</taxon>
        <taxon>Pseudomonadati</taxon>
        <taxon>Pseudomonadota</taxon>
        <taxon>Betaproteobacteria</taxon>
        <taxon>Nitrosomonadales</taxon>
        <taxon>Gallionellaceae</taxon>
        <taxon>Sideroxydans</taxon>
    </lineage>
</organism>
<dbReference type="KEGG" id="slt:Slit_2627"/>
<name>D5CNT1_SIDLE</name>
<evidence type="ECO:0000313" key="4">
    <source>
        <dbReference type="Proteomes" id="UP000001625"/>
    </source>
</evidence>
<dbReference type="OrthoDB" id="276604at2"/>
<proteinExistence type="predicted"/>
<dbReference type="InterPro" id="IPR002509">
    <property type="entry name" value="NODB_dom"/>
</dbReference>
<keyword evidence="1" id="KW-0472">Membrane</keyword>
<dbReference type="Gene3D" id="3.20.20.370">
    <property type="entry name" value="Glycoside hydrolase/deacetylase"/>
    <property type="match status" value="1"/>
</dbReference>
<dbReference type="Pfam" id="PF01522">
    <property type="entry name" value="Polysacc_deac_1"/>
    <property type="match status" value="1"/>
</dbReference>
<reference evidence="3 4" key="1">
    <citation type="submission" date="2010-03" db="EMBL/GenBank/DDBJ databases">
        <title>Complete sequence of Sideroxydans lithotrophicus ES-1.</title>
        <authorList>
            <consortium name="US DOE Joint Genome Institute"/>
            <person name="Lucas S."/>
            <person name="Copeland A."/>
            <person name="Lapidus A."/>
            <person name="Cheng J.-F."/>
            <person name="Bruce D."/>
            <person name="Goodwin L."/>
            <person name="Pitluck S."/>
            <person name="Munk A.C."/>
            <person name="Detter J.C."/>
            <person name="Han C."/>
            <person name="Tapia R."/>
            <person name="Larimer F."/>
            <person name="Land M."/>
            <person name="Hauser L."/>
            <person name="Kyrpides N."/>
            <person name="Ivanova N."/>
            <person name="Emerson D."/>
            <person name="Woyke T."/>
        </authorList>
    </citation>
    <scope>NUCLEOTIDE SEQUENCE [LARGE SCALE GENOMIC DNA]</scope>
    <source>
        <strain evidence="3 4">ES-1</strain>
    </source>
</reference>
<sequence>MLFPCRNWKPTLAIKLSLLILAGCIGATLCYPLLWKWMLGVIFVNHSILTIAGLVPRSTLLGPNITRLPLVACQNGAVAITIDDGPDPEVTPQVLDILDRYQAKATFFCIGRIAVQHPELCREIIRRGHAIENHSMSHQWYFSLLDPWSIYREVQKAQQMLTEIGGQEPRFFRATAGLRNPELEPVLAHCGLRLCSWSRRGFDTQINNADTVFNSLVHNLKSGDILLLHDGSAARTAQGQPVILNVLPRLLDNLAQSGLHSVTLRSAIP</sequence>
<accession>D5CNT1</accession>
<feature type="transmembrane region" description="Helical" evidence="1">
    <location>
        <begin position="12"/>
        <end position="31"/>
    </location>
</feature>
<dbReference type="GO" id="GO:0016810">
    <property type="term" value="F:hydrolase activity, acting on carbon-nitrogen (but not peptide) bonds"/>
    <property type="evidence" value="ECO:0007669"/>
    <property type="project" value="InterPro"/>
</dbReference>
<protein>
    <submittedName>
        <fullName evidence="3">Polysaccharide deacetylase</fullName>
    </submittedName>
</protein>
<dbReference type="HOGENOM" id="CLU_021264_0_3_4"/>
<keyword evidence="4" id="KW-1185">Reference proteome</keyword>
<dbReference type="SUPFAM" id="SSF88713">
    <property type="entry name" value="Glycoside hydrolase/deacetylase"/>
    <property type="match status" value="1"/>
</dbReference>
<feature type="domain" description="NodB homology" evidence="2">
    <location>
        <begin position="76"/>
        <end position="257"/>
    </location>
</feature>
<keyword evidence="1" id="KW-0812">Transmembrane</keyword>
<evidence type="ECO:0000256" key="1">
    <source>
        <dbReference type="SAM" id="Phobius"/>
    </source>
</evidence>
<dbReference type="EMBL" id="CP001965">
    <property type="protein sequence ID" value="ADE12852.1"/>
    <property type="molecule type" value="Genomic_DNA"/>
</dbReference>
<dbReference type="PROSITE" id="PS51677">
    <property type="entry name" value="NODB"/>
    <property type="match status" value="1"/>
</dbReference>